<evidence type="ECO:0000256" key="1">
    <source>
        <dbReference type="ARBA" id="ARBA00006739"/>
    </source>
</evidence>
<accession>A0ABY6NAA0</accession>
<dbReference type="SUPFAM" id="SSF53448">
    <property type="entry name" value="Nucleotide-diphospho-sugar transferases"/>
    <property type="match status" value="1"/>
</dbReference>
<dbReference type="Pfam" id="PF00535">
    <property type="entry name" value="Glycos_transf_2"/>
    <property type="match status" value="1"/>
</dbReference>
<evidence type="ECO:0000256" key="3">
    <source>
        <dbReference type="ARBA" id="ARBA00022679"/>
    </source>
</evidence>
<organism evidence="5">
    <name type="scientific">Ralstonia solanacearum</name>
    <name type="common">Pseudomonas solanacearum</name>
    <dbReference type="NCBI Taxonomy" id="305"/>
    <lineage>
        <taxon>Bacteria</taxon>
        <taxon>Pseudomonadati</taxon>
        <taxon>Pseudomonadota</taxon>
        <taxon>Betaproteobacteria</taxon>
        <taxon>Burkholderiales</taxon>
        <taxon>Burkholderiaceae</taxon>
        <taxon>Ralstonia</taxon>
        <taxon>Ralstonia solanacearum species complex</taxon>
    </lineage>
</organism>
<evidence type="ECO:0000256" key="2">
    <source>
        <dbReference type="ARBA" id="ARBA00022676"/>
    </source>
</evidence>
<protein>
    <submittedName>
        <fullName evidence="5">Glycosyltransferase family 2 protein</fullName>
    </submittedName>
</protein>
<evidence type="ECO:0000259" key="4">
    <source>
        <dbReference type="Pfam" id="PF00535"/>
    </source>
</evidence>
<feature type="domain" description="Glycosyltransferase 2-like" evidence="4">
    <location>
        <begin position="36"/>
        <end position="141"/>
    </location>
</feature>
<keyword evidence="2" id="KW-0328">Glycosyltransferase</keyword>
<dbReference type="InterPro" id="IPR001173">
    <property type="entry name" value="Glyco_trans_2-like"/>
</dbReference>
<sequence length="321" mass="35782">MRAAGQKEDGFEMLKSGAIFVTFRPTDEQVAAIAATARLFDAVIVVDNSPAPDAALRHRFSLPNVQFLENANRGGIAGAFNRGVEALLASGIDRVYFFDQDSAVPADYRQLMDEALDGAPEACMIGPKIYDINLRAFSPRYLVSRWTYRADPIPESANALIPCSFLISSGSVATRAALTACGPFREDYFIDDVDTEYCLRAAQLGVGVFINPRAVLNHAIGEREEHRFLGVRIRPSHHGALRRYYRCRNGISLSLRHARHSPAFLIHNQKRLAHEIIGVLLYERRKWKKLTAIGVGIIHGVMSRLGDLREIAPRFHQWLVG</sequence>
<gene>
    <name evidence="5" type="ORF">LH706_14525</name>
</gene>
<dbReference type="CDD" id="cd02526">
    <property type="entry name" value="GT2_RfbF_like"/>
    <property type="match status" value="1"/>
</dbReference>
<evidence type="ECO:0000313" key="5">
    <source>
        <dbReference type="EMBL" id="UZF14225.1"/>
    </source>
</evidence>
<name>A0ABY6NAA0_RALSL</name>
<dbReference type="PANTHER" id="PTHR43179:SF12">
    <property type="entry name" value="GALACTOFURANOSYLTRANSFERASE GLFT2"/>
    <property type="match status" value="1"/>
</dbReference>
<proteinExistence type="inferred from homology"/>
<comment type="similarity">
    <text evidence="1">Belongs to the glycosyltransferase 2 family.</text>
</comment>
<dbReference type="InterPro" id="IPR029044">
    <property type="entry name" value="Nucleotide-diphossugar_trans"/>
</dbReference>
<keyword evidence="3" id="KW-0808">Transferase</keyword>
<dbReference type="EMBL" id="CP085043">
    <property type="protein sequence ID" value="UZF14225.1"/>
    <property type="molecule type" value="Genomic_DNA"/>
</dbReference>
<reference evidence="5" key="1">
    <citation type="submission" date="2021-10" db="EMBL/GenBank/DDBJ databases">
        <title>Complete genome sequences of five Ralstonia solancearum strains isolated from sunflower.</title>
        <authorList>
            <person name="She X."/>
            <person name="He Z."/>
        </authorList>
    </citation>
    <scope>NUCLEOTIDE SEQUENCE</scope>
    <source>
        <strain evidence="5">RS638</strain>
    </source>
</reference>
<dbReference type="Gene3D" id="3.90.550.10">
    <property type="entry name" value="Spore Coat Polysaccharide Biosynthesis Protein SpsA, Chain A"/>
    <property type="match status" value="1"/>
</dbReference>
<dbReference type="PANTHER" id="PTHR43179">
    <property type="entry name" value="RHAMNOSYLTRANSFERASE WBBL"/>
    <property type="match status" value="1"/>
</dbReference>